<dbReference type="AlphaFoldDB" id="A0A6G0T309"/>
<evidence type="ECO:0000313" key="2">
    <source>
        <dbReference type="Proteomes" id="UP000475862"/>
    </source>
</evidence>
<reference evidence="1 2" key="1">
    <citation type="submission" date="2019-08" db="EMBL/GenBank/DDBJ databases">
        <title>The genome of the soybean aphid Biotype 1, its phylome, world population structure and adaptation to the North American continent.</title>
        <authorList>
            <person name="Giordano R."/>
            <person name="Donthu R.K."/>
            <person name="Hernandez A.G."/>
            <person name="Wright C.L."/>
            <person name="Zimin A.V."/>
        </authorList>
    </citation>
    <scope>NUCLEOTIDE SEQUENCE [LARGE SCALE GENOMIC DNA]</scope>
    <source>
        <tissue evidence="1">Whole aphids</tissue>
    </source>
</reference>
<keyword evidence="2" id="KW-1185">Reference proteome</keyword>
<evidence type="ECO:0000313" key="1">
    <source>
        <dbReference type="EMBL" id="KAE9525023.1"/>
    </source>
</evidence>
<accession>A0A6G0T309</accession>
<dbReference type="EMBL" id="VYZN01000065">
    <property type="protein sequence ID" value="KAE9525023.1"/>
    <property type="molecule type" value="Genomic_DNA"/>
</dbReference>
<dbReference type="Proteomes" id="UP000475862">
    <property type="component" value="Unassembled WGS sequence"/>
</dbReference>
<name>A0A6G0T309_APHGL</name>
<gene>
    <name evidence="1" type="ORF">AGLY_015073</name>
</gene>
<protein>
    <submittedName>
        <fullName evidence="1">Uncharacterized protein</fullName>
    </submittedName>
</protein>
<comment type="caution">
    <text evidence="1">The sequence shown here is derived from an EMBL/GenBank/DDBJ whole genome shotgun (WGS) entry which is preliminary data.</text>
</comment>
<organism evidence="1 2">
    <name type="scientific">Aphis glycines</name>
    <name type="common">Soybean aphid</name>
    <dbReference type="NCBI Taxonomy" id="307491"/>
    <lineage>
        <taxon>Eukaryota</taxon>
        <taxon>Metazoa</taxon>
        <taxon>Ecdysozoa</taxon>
        <taxon>Arthropoda</taxon>
        <taxon>Hexapoda</taxon>
        <taxon>Insecta</taxon>
        <taxon>Pterygota</taxon>
        <taxon>Neoptera</taxon>
        <taxon>Paraneoptera</taxon>
        <taxon>Hemiptera</taxon>
        <taxon>Sternorrhyncha</taxon>
        <taxon>Aphidomorpha</taxon>
        <taxon>Aphidoidea</taxon>
        <taxon>Aphididae</taxon>
        <taxon>Aphidini</taxon>
        <taxon>Aphis</taxon>
        <taxon>Aphis</taxon>
    </lineage>
</organism>
<proteinExistence type="predicted"/>
<sequence>MYTDTKKHFIVKLIHSLLRSKSNNGHTNGQNKLRCNFPIPSGGMANTSNSIFNKLISFKMCDHWPLIHYFNKVGADCRIRLRLRAVDWVATHGPPLYKSFLHFYVGNHEHTNSGKTSKNLMKATLDIFDTKLQVHNIFCLGGASVLSCLSQWAPMATCCTVEMERSLRIILHIHFGEMFSTFRK</sequence>